<dbReference type="EMBL" id="OOIL02006049">
    <property type="protein sequence ID" value="VFQ96604.1"/>
    <property type="molecule type" value="Genomic_DNA"/>
</dbReference>
<reference evidence="2 3" key="1">
    <citation type="submission" date="2018-04" db="EMBL/GenBank/DDBJ databases">
        <authorList>
            <person name="Vogel A."/>
        </authorList>
    </citation>
    <scope>NUCLEOTIDE SEQUENCE [LARGE SCALE GENOMIC DNA]</scope>
</reference>
<evidence type="ECO:0000313" key="3">
    <source>
        <dbReference type="Proteomes" id="UP000595140"/>
    </source>
</evidence>
<keyword evidence="3" id="KW-1185">Reference proteome</keyword>
<protein>
    <submittedName>
        <fullName evidence="2">Uncharacterized protein</fullName>
    </submittedName>
</protein>
<dbReference type="AlphaFoldDB" id="A0A484N9R7"/>
<proteinExistence type="predicted"/>
<name>A0A484N9R7_9ASTE</name>
<evidence type="ECO:0000313" key="2">
    <source>
        <dbReference type="EMBL" id="VFQ96604.1"/>
    </source>
</evidence>
<sequence>MEVETVFRRMYNLNNGEDIVAHIKHAVCAAYLISPDKLKSNRRSILKLLFADDPLHSPEDSDEEEVADLAASAPASGEPITDPSGRLQGLSKKLAGGDEEEERFKKAIAKRKWCREKEDGEKRGKFLRVGHSKVRYNIRSY</sequence>
<organism evidence="2 3">
    <name type="scientific">Cuscuta campestris</name>
    <dbReference type="NCBI Taxonomy" id="132261"/>
    <lineage>
        <taxon>Eukaryota</taxon>
        <taxon>Viridiplantae</taxon>
        <taxon>Streptophyta</taxon>
        <taxon>Embryophyta</taxon>
        <taxon>Tracheophyta</taxon>
        <taxon>Spermatophyta</taxon>
        <taxon>Magnoliopsida</taxon>
        <taxon>eudicotyledons</taxon>
        <taxon>Gunneridae</taxon>
        <taxon>Pentapetalae</taxon>
        <taxon>asterids</taxon>
        <taxon>lamiids</taxon>
        <taxon>Solanales</taxon>
        <taxon>Convolvulaceae</taxon>
        <taxon>Cuscuteae</taxon>
        <taxon>Cuscuta</taxon>
        <taxon>Cuscuta subgen. Grammica</taxon>
        <taxon>Cuscuta sect. Cleistogrammica</taxon>
    </lineage>
</organism>
<gene>
    <name evidence="2" type="ORF">CCAM_LOCUS38380</name>
</gene>
<dbReference type="Proteomes" id="UP000595140">
    <property type="component" value="Unassembled WGS sequence"/>
</dbReference>
<feature type="region of interest" description="Disordered" evidence="1">
    <location>
        <begin position="54"/>
        <end position="101"/>
    </location>
</feature>
<accession>A0A484N9R7</accession>
<evidence type="ECO:0000256" key="1">
    <source>
        <dbReference type="SAM" id="MobiDB-lite"/>
    </source>
</evidence>